<keyword evidence="1" id="KW-0175">Coiled coil</keyword>
<organism evidence="3 4">
    <name type="scientific">Larkinella punicea</name>
    <dbReference type="NCBI Taxonomy" id="2315727"/>
    <lineage>
        <taxon>Bacteria</taxon>
        <taxon>Pseudomonadati</taxon>
        <taxon>Bacteroidota</taxon>
        <taxon>Cytophagia</taxon>
        <taxon>Cytophagales</taxon>
        <taxon>Spirosomataceae</taxon>
        <taxon>Larkinella</taxon>
    </lineage>
</organism>
<dbReference type="EMBL" id="QOWE01000010">
    <property type="protein sequence ID" value="RCR68998.1"/>
    <property type="molecule type" value="Genomic_DNA"/>
</dbReference>
<evidence type="ECO:0000313" key="3">
    <source>
        <dbReference type="EMBL" id="RCR68998.1"/>
    </source>
</evidence>
<dbReference type="OrthoDB" id="963964at2"/>
<dbReference type="Proteomes" id="UP000253383">
    <property type="component" value="Unassembled WGS sequence"/>
</dbReference>
<name>A0A368JMV8_9BACT</name>
<sequence length="71" mass="8160">MKNIEKQLADLQLQIEHLNKKVTVLLEHTPASEGFLSRTLVRKQQHKAIPGDRLFNPSKGINRFRSLQKNG</sequence>
<feature type="coiled-coil region" evidence="1">
    <location>
        <begin position="1"/>
        <end position="28"/>
    </location>
</feature>
<gene>
    <name evidence="3" type="ORF">DUE52_14015</name>
</gene>
<dbReference type="AlphaFoldDB" id="A0A368JMV8"/>
<dbReference type="RefSeq" id="WP_114406636.1">
    <property type="nucleotide sequence ID" value="NZ_QOWE01000010.1"/>
</dbReference>
<proteinExistence type="predicted"/>
<evidence type="ECO:0000256" key="1">
    <source>
        <dbReference type="SAM" id="Coils"/>
    </source>
</evidence>
<evidence type="ECO:0000256" key="2">
    <source>
        <dbReference type="SAM" id="MobiDB-lite"/>
    </source>
</evidence>
<evidence type="ECO:0000313" key="4">
    <source>
        <dbReference type="Proteomes" id="UP000253383"/>
    </source>
</evidence>
<keyword evidence="4" id="KW-1185">Reference proteome</keyword>
<comment type="caution">
    <text evidence="3">The sequence shown here is derived from an EMBL/GenBank/DDBJ whole genome shotgun (WGS) entry which is preliminary data.</text>
</comment>
<feature type="region of interest" description="Disordered" evidence="2">
    <location>
        <begin position="51"/>
        <end position="71"/>
    </location>
</feature>
<accession>A0A368JMV8</accession>
<reference evidence="3 4" key="1">
    <citation type="submission" date="2018-07" db="EMBL/GenBank/DDBJ databases">
        <title>Genome analysis of Larkinella rosea.</title>
        <authorList>
            <person name="Zhou Z."/>
            <person name="Wang G."/>
        </authorList>
    </citation>
    <scope>NUCLEOTIDE SEQUENCE [LARGE SCALE GENOMIC DNA]</scope>
    <source>
        <strain evidence="4">zzj9</strain>
    </source>
</reference>
<protein>
    <submittedName>
        <fullName evidence="3">Uncharacterized protein</fullName>
    </submittedName>
</protein>